<gene>
    <name evidence="1" type="ORF">PCARR_b0172</name>
</gene>
<accession>A0ABR9EUJ9</accession>
<dbReference type="EMBL" id="AQGW01000025">
    <property type="protein sequence ID" value="MBE0384227.1"/>
    <property type="molecule type" value="Genomic_DNA"/>
</dbReference>
<organism evidence="1 2">
    <name type="scientific">Pseudoalteromonas carrageenovora IAM 12662</name>
    <dbReference type="NCBI Taxonomy" id="1314868"/>
    <lineage>
        <taxon>Bacteria</taxon>
        <taxon>Pseudomonadati</taxon>
        <taxon>Pseudomonadota</taxon>
        <taxon>Gammaproteobacteria</taxon>
        <taxon>Alteromonadales</taxon>
        <taxon>Pseudoalteromonadaceae</taxon>
        <taxon>Pseudoalteromonas</taxon>
    </lineage>
</organism>
<keyword evidence="2" id="KW-1185">Reference proteome</keyword>
<sequence>MYLTPVNSAPIAKINTTVKLPVDAQLAGVTSDSSYCL</sequence>
<proteinExistence type="predicted"/>
<evidence type="ECO:0000313" key="1">
    <source>
        <dbReference type="EMBL" id="MBE0384227.1"/>
    </source>
</evidence>
<reference evidence="1 2" key="1">
    <citation type="submission" date="2015-06" db="EMBL/GenBank/DDBJ databases">
        <title>Genome sequence of Pseudoalteromonas carrageenovora.</title>
        <authorList>
            <person name="Xie B.-B."/>
            <person name="Rong J.-C."/>
            <person name="Qin Q.-L."/>
            <person name="Zhang Y.-Z."/>
        </authorList>
    </citation>
    <scope>NUCLEOTIDE SEQUENCE [LARGE SCALE GENOMIC DNA]</scope>
    <source>
        <strain evidence="1 2">IAM 12662</strain>
    </source>
</reference>
<protein>
    <submittedName>
        <fullName evidence="1">Uncharacterized protein</fullName>
    </submittedName>
</protein>
<comment type="caution">
    <text evidence="1">The sequence shown here is derived from an EMBL/GenBank/DDBJ whole genome shotgun (WGS) entry which is preliminary data.</text>
</comment>
<dbReference type="Proteomes" id="UP000615003">
    <property type="component" value="Unassembled WGS sequence"/>
</dbReference>
<evidence type="ECO:0000313" key="2">
    <source>
        <dbReference type="Proteomes" id="UP000615003"/>
    </source>
</evidence>
<name>A0ABR9EUJ9_PSEVC</name>